<name>A0AAF0DD80_9EURO</name>
<organism evidence="1 2">
    <name type="scientific">Emydomyces testavorans</name>
    <dbReference type="NCBI Taxonomy" id="2070801"/>
    <lineage>
        <taxon>Eukaryota</taxon>
        <taxon>Fungi</taxon>
        <taxon>Dikarya</taxon>
        <taxon>Ascomycota</taxon>
        <taxon>Pezizomycotina</taxon>
        <taxon>Eurotiomycetes</taxon>
        <taxon>Eurotiomycetidae</taxon>
        <taxon>Onygenales</taxon>
        <taxon>Nannizziopsiaceae</taxon>
        <taxon>Emydomyces</taxon>
    </lineage>
</organism>
<dbReference type="Proteomes" id="UP001219355">
    <property type="component" value="Chromosome 1"/>
</dbReference>
<evidence type="ECO:0000313" key="2">
    <source>
        <dbReference type="Proteomes" id="UP001219355"/>
    </source>
</evidence>
<gene>
    <name evidence="1" type="ORF">PRK78_001630</name>
</gene>
<keyword evidence="2" id="KW-1185">Reference proteome</keyword>
<dbReference type="AlphaFoldDB" id="A0AAF0DD80"/>
<protein>
    <submittedName>
        <fullName evidence="1">Uncharacterized protein</fullName>
    </submittedName>
</protein>
<sequence>MDQINKEVLKVIDEQHAIRIVADIPTDVLRSGDYLTSASDFIKPFVKEWESKHMTRLLVVDVYPRHTYVVVDINNHQYDYDTAHKQTFTVPVYILRLSRRDSKWAFFRRAIEDQRLAATIAELHRCNGYNPLPFLADHIQGSVYLSPRTT</sequence>
<dbReference type="EMBL" id="CP120627">
    <property type="protein sequence ID" value="WEW56193.1"/>
    <property type="molecule type" value="Genomic_DNA"/>
</dbReference>
<proteinExistence type="predicted"/>
<accession>A0AAF0DD80</accession>
<reference evidence="1" key="1">
    <citation type="submission" date="2023-03" db="EMBL/GenBank/DDBJ databases">
        <title>Emydomyces testavorans Genome Sequence.</title>
        <authorList>
            <person name="Hoyer L."/>
        </authorList>
    </citation>
    <scope>NUCLEOTIDE SEQUENCE</scope>
    <source>
        <strain evidence="1">16-2883</strain>
    </source>
</reference>
<evidence type="ECO:0000313" key="1">
    <source>
        <dbReference type="EMBL" id="WEW56193.1"/>
    </source>
</evidence>